<feature type="compositionally biased region" description="Polar residues" evidence="2">
    <location>
        <begin position="894"/>
        <end position="915"/>
    </location>
</feature>
<organism evidence="3 4">
    <name type="scientific">Entomortierella chlamydospora</name>
    <dbReference type="NCBI Taxonomy" id="101097"/>
    <lineage>
        <taxon>Eukaryota</taxon>
        <taxon>Fungi</taxon>
        <taxon>Fungi incertae sedis</taxon>
        <taxon>Mucoromycota</taxon>
        <taxon>Mortierellomycotina</taxon>
        <taxon>Mortierellomycetes</taxon>
        <taxon>Mortierellales</taxon>
        <taxon>Mortierellaceae</taxon>
        <taxon>Entomortierella</taxon>
    </lineage>
</organism>
<comment type="caution">
    <text evidence="3">The sequence shown here is derived from an EMBL/GenBank/DDBJ whole genome shotgun (WGS) entry which is preliminary data.</text>
</comment>
<feature type="region of interest" description="Disordered" evidence="2">
    <location>
        <begin position="934"/>
        <end position="954"/>
    </location>
</feature>
<evidence type="ECO:0000256" key="2">
    <source>
        <dbReference type="SAM" id="MobiDB-lite"/>
    </source>
</evidence>
<feature type="region of interest" description="Disordered" evidence="2">
    <location>
        <begin position="881"/>
        <end position="915"/>
    </location>
</feature>
<feature type="coiled-coil region" evidence="1">
    <location>
        <begin position="441"/>
        <end position="638"/>
    </location>
</feature>
<accession>A0A9P6T4I1</accession>
<reference evidence="3" key="1">
    <citation type="journal article" date="2020" name="Fungal Divers.">
        <title>Resolving the Mortierellaceae phylogeny through synthesis of multi-gene phylogenetics and phylogenomics.</title>
        <authorList>
            <person name="Vandepol N."/>
            <person name="Liber J."/>
            <person name="Desiro A."/>
            <person name="Na H."/>
            <person name="Kennedy M."/>
            <person name="Barry K."/>
            <person name="Grigoriev I.V."/>
            <person name="Miller A.N."/>
            <person name="O'Donnell K."/>
            <person name="Stajich J.E."/>
            <person name="Bonito G."/>
        </authorList>
    </citation>
    <scope>NUCLEOTIDE SEQUENCE</scope>
    <source>
        <strain evidence="3">NRRL 2769</strain>
    </source>
</reference>
<sequence>MENGKWTVSPDQSLLLRYGSQGLDEDEEEGEESRVELTLDAIDADINRDESVRSTNAFSGHQNTTGLPNANETAIARKATDLRSGNTGKPAAMTLKEQEKNIELKVKLQTLASELKQYKRLLQEATAAIKALQAQKNCDLHHGMTKVQEEEFRNALAEARDLKASVKQLSQRIESLEQELQAKDLQSKQLQSRLGDFDAQAGTIEGFKDQIRRLQDQLSEHQQSESRLLEKSRVDEGWEMRCRELEQELSASLELRSELEQELSLTRSDRAAFEEEANRQIEQYRDEVAKGRIDTAELTHQLEDEREQMRQMKDTYNNDMNALSERWTLDRQSLKAQIAELSHQLEAQSQDLMAWRGEDTAQREQEIHDLVAELEDKNVELAQTQEDLQNVSDLLQERDIRIAELQDRIEQLEISRLESDAVHGEVIAMMKSTESVPLHDFQLMNEELLLIEERNRSLESQLIEADKRLLASEKLSRDRDANGYQRWEKERQRMEREFSEQVDDLQERLAVASDQISELNNELDERDKQSKELEERYEEMELKLNSDLEATTAELMELRQEVERIKANRVEKNELLHSRSDEVDRLNVKTRKLNVSVAALEDEKEQLETALRDRATTIAMLKSRLTELELQVSKKQRDDDTTGETTKSDLVERNSLLLTVLQHLESILGGDSKLDNNVLPKPSANFPYFSNHLISRLKSLSKLFILFEKKGKELEDKSTSQLVHLKKQLDIKLKQLDGFEASVRAAADRQRKWREQVVRSRAENEELLAKQQQLNKVIADLKARTGSSERVQDYEARCKHVERKLQIEKTRAMDAEERWNARLRELEKRTKDAEERVKRERQGAKEKVAGLLDQNNTAQKAIENLQRKNDQLQELVDIHNGNLSKGKLGDRAVENSQGPNSPFGSQQLQNTSHARTATELGLSRMNDQLRNELEQRSKVAEKEREKTRSTQRELETANAHCYKLQQQLVQRENAIKNTLSRIEMLRQRREVAESLALCQATEDLYRSLDVDDAWDQILVND</sequence>
<gene>
    <name evidence="3" type="ORF">BGZ80_002773</name>
</gene>
<name>A0A9P6T4I1_9FUNG</name>
<keyword evidence="1" id="KW-0175">Coiled coil</keyword>
<proteinExistence type="predicted"/>
<evidence type="ECO:0000313" key="4">
    <source>
        <dbReference type="Proteomes" id="UP000703661"/>
    </source>
</evidence>
<dbReference type="AlphaFoldDB" id="A0A9P6T4I1"/>
<evidence type="ECO:0000256" key="1">
    <source>
        <dbReference type="SAM" id="Coils"/>
    </source>
</evidence>
<dbReference type="EMBL" id="JAAAID010000017">
    <property type="protein sequence ID" value="KAG0024459.1"/>
    <property type="molecule type" value="Genomic_DNA"/>
</dbReference>
<keyword evidence="4" id="KW-1185">Reference proteome</keyword>
<feature type="coiled-coil region" evidence="1">
    <location>
        <begin position="101"/>
        <end position="415"/>
    </location>
</feature>
<dbReference type="Proteomes" id="UP000703661">
    <property type="component" value="Unassembled WGS sequence"/>
</dbReference>
<protein>
    <submittedName>
        <fullName evidence="3">Uncharacterized protein</fullName>
    </submittedName>
</protein>
<evidence type="ECO:0000313" key="3">
    <source>
        <dbReference type="EMBL" id="KAG0024459.1"/>
    </source>
</evidence>